<gene>
    <name evidence="2" type="ORF">ISF26_00540</name>
</gene>
<feature type="transmembrane region" description="Helical" evidence="1">
    <location>
        <begin position="190"/>
        <end position="211"/>
    </location>
</feature>
<name>A0ABY3PMG8_9CYAN</name>
<keyword evidence="1" id="KW-0812">Transmembrane</keyword>
<evidence type="ECO:0000313" key="2">
    <source>
        <dbReference type="EMBL" id="UFP94779.1"/>
    </source>
</evidence>
<feature type="transmembrane region" description="Helical" evidence="1">
    <location>
        <begin position="142"/>
        <end position="165"/>
    </location>
</feature>
<feature type="transmembrane region" description="Helical" evidence="1">
    <location>
        <begin position="333"/>
        <end position="354"/>
    </location>
</feature>
<organism evidence="2 3">
    <name type="scientific">Gloeobacter morelensis MG652769</name>
    <dbReference type="NCBI Taxonomy" id="2781736"/>
    <lineage>
        <taxon>Bacteria</taxon>
        <taxon>Bacillati</taxon>
        <taxon>Cyanobacteriota</taxon>
        <taxon>Cyanophyceae</taxon>
        <taxon>Gloeobacterales</taxon>
        <taxon>Gloeobacteraceae</taxon>
        <taxon>Gloeobacter</taxon>
        <taxon>Gloeobacter morelensis</taxon>
    </lineage>
</organism>
<dbReference type="PANTHER" id="PTHR34219:SF3">
    <property type="entry name" value="BLL7967 PROTEIN"/>
    <property type="match status" value="1"/>
</dbReference>
<keyword evidence="1" id="KW-0472">Membrane</keyword>
<dbReference type="Pfam" id="PF03929">
    <property type="entry name" value="PepSY_TM"/>
    <property type="match status" value="1"/>
</dbReference>
<evidence type="ECO:0000313" key="3">
    <source>
        <dbReference type="Proteomes" id="UP001054846"/>
    </source>
</evidence>
<protein>
    <submittedName>
        <fullName evidence="2">PepSY domain-containing protein</fullName>
    </submittedName>
</protein>
<sequence length="371" mass="40377">MMKFKVRPVVFALHQWTGVVLGLLLVVICVSGSVLVFSEEINRTLHPQWTHSKLQGARISPAAAIHTLRTTFAESQVLSLRVPLEPDGTYMGVLVSGKRLQVGFVDPRGGALMGGRIDVLSVPIGFLLLLHTSLLAGAVGGLMVGMAGILLIVLGLSGLVLWPGWGRWRQGVRVRWGSPSRLVNYDLHKVSGILSAVLLVLIALTGSALVFHDLVEEWVYGLFAQKPPPHLVSTVRPGLKPLEIARVLERAQAAVPQATVTNVSLPTRPQGVVYVTMRWPQAEGAGQGTVALDQYTATVLRMDNPLRLTPPEQVMNWLYPLHVGNFAGLPMRILYAAAGLAPALLFWTGFVLWLDRLKKRLGRRAVAAHSK</sequence>
<keyword evidence="3" id="KW-1185">Reference proteome</keyword>
<dbReference type="EMBL" id="CP063845">
    <property type="protein sequence ID" value="UFP94779.1"/>
    <property type="molecule type" value="Genomic_DNA"/>
</dbReference>
<keyword evidence="1" id="KW-1133">Transmembrane helix</keyword>
<dbReference type="InterPro" id="IPR005625">
    <property type="entry name" value="PepSY-ass_TM"/>
</dbReference>
<dbReference type="Proteomes" id="UP001054846">
    <property type="component" value="Chromosome"/>
</dbReference>
<accession>A0ABY3PMG8</accession>
<reference evidence="2 3" key="1">
    <citation type="journal article" date="2021" name="Genome Biol. Evol.">
        <title>Complete Genome Sequencing of a Novel Gloeobacter Species from a Waterfall Cave in Mexico.</title>
        <authorList>
            <person name="Saw J.H."/>
            <person name="Cardona T."/>
            <person name="Montejano G."/>
        </authorList>
    </citation>
    <scope>NUCLEOTIDE SEQUENCE [LARGE SCALE GENOMIC DNA]</scope>
    <source>
        <strain evidence="2">MG652769</strain>
    </source>
</reference>
<proteinExistence type="predicted"/>
<feature type="transmembrane region" description="Helical" evidence="1">
    <location>
        <begin position="117"/>
        <end position="136"/>
    </location>
</feature>
<evidence type="ECO:0000256" key="1">
    <source>
        <dbReference type="SAM" id="Phobius"/>
    </source>
</evidence>
<dbReference type="PANTHER" id="PTHR34219">
    <property type="entry name" value="IRON-REGULATED INNER MEMBRANE PROTEIN-RELATED"/>
    <property type="match status" value="1"/>
</dbReference>
<feature type="transmembrane region" description="Helical" evidence="1">
    <location>
        <begin position="12"/>
        <end position="37"/>
    </location>
</feature>